<dbReference type="InterPro" id="IPR000182">
    <property type="entry name" value="GNAT_dom"/>
</dbReference>
<dbReference type="PROSITE" id="PS51186">
    <property type="entry name" value="GNAT"/>
    <property type="match status" value="1"/>
</dbReference>
<feature type="domain" description="N-acetyltransferase" evidence="1">
    <location>
        <begin position="11"/>
        <end position="177"/>
    </location>
</feature>
<dbReference type="GO" id="GO:0004145">
    <property type="term" value="F:diamine N-acetyltransferase activity"/>
    <property type="evidence" value="ECO:0007669"/>
    <property type="project" value="UniProtKB-EC"/>
</dbReference>
<dbReference type="PANTHER" id="PTHR43792">
    <property type="entry name" value="GNAT FAMILY, PUTATIVE (AFU_ORTHOLOGUE AFUA_3G00765)-RELATED-RELATED"/>
    <property type="match status" value="1"/>
</dbReference>
<dbReference type="SUPFAM" id="SSF55729">
    <property type="entry name" value="Acyl-CoA N-acyltransferases (Nat)"/>
    <property type="match status" value="1"/>
</dbReference>
<evidence type="ECO:0000313" key="3">
    <source>
        <dbReference type="Proteomes" id="UP000294419"/>
    </source>
</evidence>
<dbReference type="Proteomes" id="UP000294419">
    <property type="component" value="Chromosome"/>
</dbReference>
<sequence length="181" mass="21093">MAKIFVDTERLILREIISEDIERIFLLDSNPEVMKYIGVKPVTKLEESEETIQKIRKQYTENGIARWAVIEKKSNLLIGWCGLKLLTDPVNGFKNVYELGYRFLPGYWGKGYATESAKGVLEYGFRNMNLNVIYTCAVIQNIDSNKILKDKLGFEEKATFIDELDHATCYWYELKKENFLK</sequence>
<dbReference type="RefSeq" id="WP_133438634.1">
    <property type="nucleotide sequence ID" value="NZ_CP037954.1"/>
</dbReference>
<reference evidence="2 3" key="1">
    <citation type="submission" date="2019-03" db="EMBL/GenBank/DDBJ databases">
        <authorList>
            <person name="Kim H."/>
            <person name="Yu S.-M."/>
        </authorList>
    </citation>
    <scope>NUCLEOTIDE SEQUENCE [LARGE SCALE GENOMIC DNA]</scope>
    <source>
        <strain evidence="2 3">NBC122</strain>
    </source>
</reference>
<evidence type="ECO:0000313" key="2">
    <source>
        <dbReference type="EMBL" id="QBO57102.1"/>
    </source>
</evidence>
<name>A0A4P6ZCN7_9FLAO</name>
<dbReference type="Gene3D" id="3.40.630.30">
    <property type="match status" value="1"/>
</dbReference>
<keyword evidence="2" id="KW-0012">Acyltransferase</keyword>
<dbReference type="AlphaFoldDB" id="A0A4P6ZCN7"/>
<dbReference type="KEGG" id="csal:NBC122_00247"/>
<organism evidence="2 3">
    <name type="scientific">Chryseobacterium salivictor</name>
    <dbReference type="NCBI Taxonomy" id="2547600"/>
    <lineage>
        <taxon>Bacteria</taxon>
        <taxon>Pseudomonadati</taxon>
        <taxon>Bacteroidota</taxon>
        <taxon>Flavobacteriia</taxon>
        <taxon>Flavobacteriales</taxon>
        <taxon>Weeksellaceae</taxon>
        <taxon>Chryseobacterium group</taxon>
        <taxon>Chryseobacterium</taxon>
    </lineage>
</organism>
<accession>A0A4P6ZCN7</accession>
<dbReference type="PANTHER" id="PTHR43792:SF16">
    <property type="entry name" value="N-ACETYLTRANSFERASE DOMAIN-CONTAINING PROTEIN"/>
    <property type="match status" value="1"/>
</dbReference>
<proteinExistence type="predicted"/>
<dbReference type="EC" id="2.3.1.57" evidence="2"/>
<keyword evidence="3" id="KW-1185">Reference proteome</keyword>
<dbReference type="EMBL" id="CP037954">
    <property type="protein sequence ID" value="QBO57102.1"/>
    <property type="molecule type" value="Genomic_DNA"/>
</dbReference>
<dbReference type="OrthoDB" id="9788916at2"/>
<keyword evidence="2" id="KW-0808">Transferase</keyword>
<evidence type="ECO:0000259" key="1">
    <source>
        <dbReference type="PROSITE" id="PS51186"/>
    </source>
</evidence>
<protein>
    <submittedName>
        <fullName evidence="2">Spermidine N(1)-acetyltransferase</fullName>
        <ecNumber evidence="2">2.3.1.57</ecNumber>
    </submittedName>
</protein>
<dbReference type="InterPro" id="IPR016181">
    <property type="entry name" value="Acyl_CoA_acyltransferase"/>
</dbReference>
<gene>
    <name evidence="2" type="primary">speG_1</name>
    <name evidence="2" type="ORF">NBC122_00247</name>
</gene>
<dbReference type="Pfam" id="PF13302">
    <property type="entry name" value="Acetyltransf_3"/>
    <property type="match status" value="1"/>
</dbReference>
<dbReference type="InterPro" id="IPR051531">
    <property type="entry name" value="N-acetyltransferase"/>
</dbReference>